<proteinExistence type="predicted"/>
<dbReference type="PANTHER" id="PTHR34322:SF2">
    <property type="entry name" value="TRANSPOSASE IS200-LIKE DOMAIN-CONTAINING PROTEIN"/>
    <property type="match status" value="1"/>
</dbReference>
<feature type="domain" description="Transposase IS200-like" evidence="1">
    <location>
        <begin position="9"/>
        <end position="123"/>
    </location>
</feature>
<dbReference type="PANTHER" id="PTHR34322">
    <property type="entry name" value="TRANSPOSASE, Y1_TNP DOMAIN-CONTAINING"/>
    <property type="match status" value="1"/>
</dbReference>
<name>A0A0A6VEE4_9BACI</name>
<dbReference type="NCBIfam" id="NF047646">
    <property type="entry name" value="REP_Tyr_transpos"/>
    <property type="match status" value="1"/>
</dbReference>
<dbReference type="RefSeq" id="WP_035355162.1">
    <property type="nucleotide sequence ID" value="NZ_JAAIWK010000011.1"/>
</dbReference>
<dbReference type="SMART" id="SM01321">
    <property type="entry name" value="Y1_Tnp"/>
    <property type="match status" value="1"/>
</dbReference>
<dbReference type="STRING" id="363870.NG54_12645"/>
<dbReference type="AlphaFoldDB" id="A0A0A6VEE4"/>
<evidence type="ECO:0000313" key="3">
    <source>
        <dbReference type="EMBL" id="NEY19977.1"/>
    </source>
</evidence>
<dbReference type="GO" id="GO:0004803">
    <property type="term" value="F:transposase activity"/>
    <property type="evidence" value="ECO:0007669"/>
    <property type="project" value="InterPro"/>
</dbReference>
<dbReference type="OrthoDB" id="9788881at2"/>
<reference evidence="3 5" key="3">
    <citation type="submission" date="2020-03" db="EMBL/GenBank/DDBJ databases">
        <title>Bacillus aquiflavi sp. nov., isolated from yellow water of strong flavor Chinese baijiu in Yibin region of China.</title>
        <authorList>
            <person name="Xie J."/>
        </authorList>
    </citation>
    <scope>NUCLEOTIDE SEQUENCE [LARGE SCALE GENOMIC DNA]</scope>
    <source>
        <strain evidence="3 5">Gsoil 114</strain>
    </source>
</reference>
<evidence type="ECO:0000313" key="2">
    <source>
        <dbReference type="EMBL" id="KHD84914.1"/>
    </source>
</evidence>
<organism evidence="2 4">
    <name type="scientific">Heyndrickxia ginsengihumi</name>
    <dbReference type="NCBI Taxonomy" id="363870"/>
    <lineage>
        <taxon>Bacteria</taxon>
        <taxon>Bacillati</taxon>
        <taxon>Bacillota</taxon>
        <taxon>Bacilli</taxon>
        <taxon>Bacillales</taxon>
        <taxon>Bacillaceae</taxon>
        <taxon>Heyndrickxia</taxon>
    </lineage>
</organism>
<gene>
    <name evidence="3" type="ORF">G4D61_08355</name>
    <name evidence="2" type="ORF">NG54_12645</name>
</gene>
<dbReference type="Gene3D" id="3.30.70.1290">
    <property type="entry name" value="Transposase IS200-like"/>
    <property type="match status" value="1"/>
</dbReference>
<dbReference type="Proteomes" id="UP000030588">
    <property type="component" value="Unassembled WGS sequence"/>
</dbReference>
<reference evidence="2 4" key="1">
    <citation type="submission" date="2014-10" db="EMBL/GenBank/DDBJ databases">
        <title>Draft genome of phytase producing Bacillus ginsengihumi strain M2.11.</title>
        <authorList>
            <person name="Toymentseva A."/>
            <person name="Boulygina E.A."/>
            <person name="Kazakov S.V."/>
            <person name="Kayumov I."/>
            <person name="Suleimanova A.D."/>
            <person name="Mardanova A.M."/>
            <person name="Maria S.N."/>
            <person name="Sergey M.Y."/>
            <person name="Sharipova M.R."/>
        </authorList>
    </citation>
    <scope>NUCLEOTIDE SEQUENCE [LARGE SCALE GENOMIC DNA]</scope>
    <source>
        <strain evidence="2 4">M2.11</strain>
    </source>
</reference>
<evidence type="ECO:0000259" key="1">
    <source>
        <dbReference type="SMART" id="SM01321"/>
    </source>
</evidence>
<dbReference type="InterPro" id="IPR036515">
    <property type="entry name" value="Transposase_17_sf"/>
</dbReference>
<dbReference type="InterPro" id="IPR002686">
    <property type="entry name" value="Transposase_17"/>
</dbReference>
<dbReference type="EMBL" id="JAAIWK010000011">
    <property type="protein sequence ID" value="NEY19977.1"/>
    <property type="molecule type" value="Genomic_DNA"/>
</dbReference>
<dbReference type="Pfam" id="PF01797">
    <property type="entry name" value="Y1_Tnp"/>
    <property type="match status" value="1"/>
</dbReference>
<reference evidence="3 5" key="2">
    <citation type="submission" date="2020-02" db="EMBL/GenBank/DDBJ databases">
        <authorList>
            <person name="Feng H."/>
        </authorList>
    </citation>
    <scope>NUCLEOTIDE SEQUENCE [LARGE SCALE GENOMIC DNA]</scope>
    <source>
        <strain evidence="3 5">Gsoil 114</strain>
    </source>
</reference>
<dbReference type="SUPFAM" id="SSF143422">
    <property type="entry name" value="Transposase IS200-like"/>
    <property type="match status" value="1"/>
</dbReference>
<comment type="caution">
    <text evidence="2">The sequence shown here is derived from an EMBL/GenBank/DDBJ whole genome shotgun (WGS) entry which is preliminary data.</text>
</comment>
<accession>A0A0A6VEE4</accession>
<dbReference type="GO" id="GO:0006313">
    <property type="term" value="P:DNA transposition"/>
    <property type="evidence" value="ECO:0007669"/>
    <property type="project" value="InterPro"/>
</dbReference>
<evidence type="ECO:0000313" key="5">
    <source>
        <dbReference type="Proteomes" id="UP000476934"/>
    </source>
</evidence>
<dbReference type="Proteomes" id="UP000476934">
    <property type="component" value="Unassembled WGS sequence"/>
</dbReference>
<dbReference type="EMBL" id="JRUN01000038">
    <property type="protein sequence ID" value="KHD84914.1"/>
    <property type="molecule type" value="Genomic_DNA"/>
</dbReference>
<dbReference type="GO" id="GO:0003677">
    <property type="term" value="F:DNA binding"/>
    <property type="evidence" value="ECO:0007669"/>
    <property type="project" value="InterPro"/>
</dbReference>
<sequence>MPRKRRVWFPGAIYHITARGNRRDAIFRDVIDYRMYLKLLRNVRNRYPFILHSYCLMQNHLHLQLETIDHPTHFIIRDLHTEYAIYFNRKYDLIGHVFQGRYGAKLILDDDYFLTVSKYIHLNPVKANIVERPEDYRWSSYLAYYSGKEDPNIDKQKTLSYFTKGRSSFTYQQYVESDNNDDDSFIL</sequence>
<protein>
    <submittedName>
        <fullName evidence="2">Transposase</fullName>
    </submittedName>
</protein>
<evidence type="ECO:0000313" key="4">
    <source>
        <dbReference type="Proteomes" id="UP000030588"/>
    </source>
</evidence>
<keyword evidence="5" id="KW-1185">Reference proteome</keyword>